<comment type="similarity">
    <text evidence="2">Belongs to the glycerophosphoryl diester phosphodiesterase family.</text>
</comment>
<dbReference type="InterPro" id="IPR052271">
    <property type="entry name" value="GDPD-Related"/>
</dbReference>
<evidence type="ECO:0000256" key="8">
    <source>
        <dbReference type="ARBA" id="ARBA00036083"/>
    </source>
</evidence>
<feature type="non-terminal residue" evidence="14">
    <location>
        <position position="1"/>
    </location>
</feature>
<comment type="catalytic activity">
    <reaction evidence="12">
        <text>N,1-di-(9Z-octadecenoyl)-sn-glycero-3-phosphoethanolamine + H2O = N-(9Z-octadecenoyl) ethanolamine + 1-(9Z-octadecenoyl)-sn-glycero-3-phosphate + H(+)</text>
        <dbReference type="Rhea" id="RHEA:56460"/>
        <dbReference type="ChEBI" id="CHEBI:15377"/>
        <dbReference type="ChEBI" id="CHEBI:15378"/>
        <dbReference type="ChEBI" id="CHEBI:71466"/>
        <dbReference type="ChEBI" id="CHEBI:74544"/>
        <dbReference type="ChEBI" id="CHEBI:85222"/>
    </reaction>
    <physiologicalReaction direction="left-to-right" evidence="12">
        <dbReference type="Rhea" id="RHEA:56461"/>
    </physiologicalReaction>
</comment>
<dbReference type="GO" id="GO:0005789">
    <property type="term" value="C:endoplasmic reticulum membrane"/>
    <property type="evidence" value="ECO:0007669"/>
    <property type="project" value="TreeGrafter"/>
</dbReference>
<dbReference type="PROSITE" id="PS51704">
    <property type="entry name" value="GP_PDE"/>
    <property type="match status" value="1"/>
</dbReference>
<sequence>NSRIVRFCSFQEAAGIVLTYWLGLLPFIRLTPGAFEVPMPGVVFRKSGENLDWKLKIILYLAERALNNKSMFAHLQRRGIPVYVWILNNEEEFEYAFKKIGVTGVMTDYPTHLQKYLKSNKHEFLLE</sequence>
<dbReference type="AlphaFoldDB" id="A0A821FEC1"/>
<dbReference type="EMBL" id="CAJOBP010029586">
    <property type="protein sequence ID" value="CAF4648048.1"/>
    <property type="molecule type" value="Genomic_DNA"/>
</dbReference>
<evidence type="ECO:0000256" key="4">
    <source>
        <dbReference type="ARBA" id="ARBA00022801"/>
    </source>
</evidence>
<evidence type="ECO:0000256" key="1">
    <source>
        <dbReference type="ARBA" id="ARBA00004370"/>
    </source>
</evidence>
<keyword evidence="6" id="KW-0443">Lipid metabolism</keyword>
<keyword evidence="3" id="KW-0812">Transmembrane</keyword>
<dbReference type="InterPro" id="IPR030395">
    <property type="entry name" value="GP_PDE_dom"/>
</dbReference>
<gene>
    <name evidence="14" type="ORF">UJA718_LOCUS33542</name>
</gene>
<dbReference type="Pfam" id="PF03009">
    <property type="entry name" value="GDPD"/>
    <property type="match status" value="1"/>
</dbReference>
<evidence type="ECO:0000256" key="11">
    <source>
        <dbReference type="ARBA" id="ARBA00048580"/>
    </source>
</evidence>
<comment type="catalytic activity">
    <reaction evidence="10">
        <text>N-hexadecanoyl-1-(9Z-octadecenoyl)-sn-glycero-3-phosphoethanolamine + H2O = N-hexadecanoylethanolamine + 1-(9Z-octadecenoyl)-sn-glycero-3-phosphate + H(+)</text>
        <dbReference type="Rhea" id="RHEA:53168"/>
        <dbReference type="ChEBI" id="CHEBI:15377"/>
        <dbReference type="ChEBI" id="CHEBI:15378"/>
        <dbReference type="ChEBI" id="CHEBI:71464"/>
        <dbReference type="ChEBI" id="CHEBI:74544"/>
        <dbReference type="ChEBI" id="CHEBI:85217"/>
    </reaction>
    <physiologicalReaction direction="left-to-right" evidence="10">
        <dbReference type="Rhea" id="RHEA:53169"/>
    </physiologicalReaction>
</comment>
<keyword evidence="7" id="KW-0472">Membrane</keyword>
<comment type="subcellular location">
    <subcellularLocation>
        <location evidence="1">Membrane</location>
    </subcellularLocation>
</comment>
<dbReference type="Gene3D" id="3.20.20.190">
    <property type="entry name" value="Phosphatidylinositol (PI) phosphodiesterase"/>
    <property type="match status" value="1"/>
</dbReference>
<evidence type="ECO:0000256" key="7">
    <source>
        <dbReference type="ARBA" id="ARBA00023136"/>
    </source>
</evidence>
<dbReference type="GO" id="GO:0046475">
    <property type="term" value="P:glycerophospholipid catabolic process"/>
    <property type="evidence" value="ECO:0007669"/>
    <property type="project" value="TreeGrafter"/>
</dbReference>
<evidence type="ECO:0000313" key="14">
    <source>
        <dbReference type="EMBL" id="CAF4648048.1"/>
    </source>
</evidence>
<evidence type="ECO:0000259" key="13">
    <source>
        <dbReference type="PROSITE" id="PS51704"/>
    </source>
</evidence>
<keyword evidence="15" id="KW-1185">Reference proteome</keyword>
<dbReference type="SUPFAM" id="SSF51695">
    <property type="entry name" value="PLC-like phosphodiesterases"/>
    <property type="match status" value="1"/>
</dbReference>
<evidence type="ECO:0000256" key="2">
    <source>
        <dbReference type="ARBA" id="ARBA00007277"/>
    </source>
</evidence>
<evidence type="ECO:0000256" key="5">
    <source>
        <dbReference type="ARBA" id="ARBA00022989"/>
    </source>
</evidence>
<dbReference type="PANTHER" id="PTHR42758">
    <property type="entry name" value="PHOSPHATIDYLGLYCEROL PHOSPHOLIPASE C"/>
    <property type="match status" value="1"/>
</dbReference>
<comment type="catalytic activity">
    <reaction evidence="11">
        <text>1-O-(1Z-octadecenyl)-sn-glycero-3-phospho-N-hexadecanoyl-ethanolamine + H2O = 1-O-(1Z-octadecenyl)-sn-glycero-3-phosphate + N-hexadecanoylethanolamine + H(+)</text>
        <dbReference type="Rhea" id="RHEA:53184"/>
        <dbReference type="ChEBI" id="CHEBI:15377"/>
        <dbReference type="ChEBI" id="CHEBI:15378"/>
        <dbReference type="ChEBI" id="CHEBI:71464"/>
        <dbReference type="ChEBI" id="CHEBI:137009"/>
        <dbReference type="ChEBI" id="CHEBI:137017"/>
    </reaction>
    <physiologicalReaction direction="left-to-right" evidence="11">
        <dbReference type="Rhea" id="RHEA:53185"/>
    </physiologicalReaction>
</comment>
<evidence type="ECO:0000256" key="12">
    <source>
        <dbReference type="ARBA" id="ARBA00048947"/>
    </source>
</evidence>
<proteinExistence type="inferred from homology"/>
<comment type="catalytic activity">
    <reaction evidence="8">
        <text>1-O-hexadecyl-sn-glycero-3-phosphocholine + H2O = 1-O-hexadecyl-sn-glycero-3-phosphate + choline + H(+)</text>
        <dbReference type="Rhea" id="RHEA:41143"/>
        <dbReference type="ChEBI" id="CHEBI:15354"/>
        <dbReference type="ChEBI" id="CHEBI:15377"/>
        <dbReference type="ChEBI" id="CHEBI:15378"/>
        <dbReference type="ChEBI" id="CHEBI:64496"/>
        <dbReference type="ChEBI" id="CHEBI:77580"/>
    </reaction>
    <physiologicalReaction direction="left-to-right" evidence="8">
        <dbReference type="Rhea" id="RHEA:41144"/>
    </physiologicalReaction>
</comment>
<organism evidence="14 15">
    <name type="scientific">Rotaria socialis</name>
    <dbReference type="NCBI Taxonomy" id="392032"/>
    <lineage>
        <taxon>Eukaryota</taxon>
        <taxon>Metazoa</taxon>
        <taxon>Spiralia</taxon>
        <taxon>Gnathifera</taxon>
        <taxon>Rotifera</taxon>
        <taxon>Eurotatoria</taxon>
        <taxon>Bdelloidea</taxon>
        <taxon>Philodinida</taxon>
        <taxon>Philodinidae</taxon>
        <taxon>Rotaria</taxon>
    </lineage>
</organism>
<keyword evidence="5" id="KW-1133">Transmembrane helix</keyword>
<feature type="domain" description="GP-PDE" evidence="13">
    <location>
        <begin position="1"/>
        <end position="117"/>
    </location>
</feature>
<dbReference type="PANTHER" id="PTHR42758:SF2">
    <property type="entry name" value="PHOSPHATIDYLGLYCEROL PHOSPHOLIPASE C"/>
    <property type="match status" value="1"/>
</dbReference>
<evidence type="ECO:0000256" key="6">
    <source>
        <dbReference type="ARBA" id="ARBA00023098"/>
    </source>
</evidence>
<comment type="catalytic activity">
    <reaction evidence="9">
        <text>N-(5Z,8Z,11Z,14Z-eicosatetraenoyl)-1-(9Z-octadecenoyl)-sn-glycero-3-phosphoethanolamine + H2O = N-(5Z,8Z,11Z,14Z-eicosatetraenoyl)-ethanolamine + 1-(9Z-octadecenoyl)-sn-glycero-3-phosphate + H(+)</text>
        <dbReference type="Rhea" id="RHEA:45544"/>
        <dbReference type="ChEBI" id="CHEBI:2700"/>
        <dbReference type="ChEBI" id="CHEBI:15377"/>
        <dbReference type="ChEBI" id="CHEBI:15378"/>
        <dbReference type="ChEBI" id="CHEBI:74544"/>
        <dbReference type="ChEBI" id="CHEBI:85223"/>
    </reaction>
    <physiologicalReaction direction="left-to-right" evidence="9">
        <dbReference type="Rhea" id="RHEA:45545"/>
    </physiologicalReaction>
</comment>
<dbReference type="InterPro" id="IPR017946">
    <property type="entry name" value="PLC-like_Pdiesterase_TIM-brl"/>
</dbReference>
<protein>
    <recommendedName>
        <fullName evidence="13">GP-PDE domain-containing protein</fullName>
    </recommendedName>
</protein>
<name>A0A821FEC1_9BILA</name>
<evidence type="ECO:0000256" key="3">
    <source>
        <dbReference type="ARBA" id="ARBA00022692"/>
    </source>
</evidence>
<evidence type="ECO:0000256" key="10">
    <source>
        <dbReference type="ARBA" id="ARBA00047538"/>
    </source>
</evidence>
<dbReference type="GO" id="GO:0004622">
    <property type="term" value="F:phosphatidylcholine lysophospholipase activity"/>
    <property type="evidence" value="ECO:0007669"/>
    <property type="project" value="TreeGrafter"/>
</dbReference>
<dbReference type="GO" id="GO:0008081">
    <property type="term" value="F:phosphoric diester hydrolase activity"/>
    <property type="evidence" value="ECO:0007669"/>
    <property type="project" value="InterPro"/>
</dbReference>
<accession>A0A821FEC1</accession>
<dbReference type="Proteomes" id="UP000663873">
    <property type="component" value="Unassembled WGS sequence"/>
</dbReference>
<evidence type="ECO:0000313" key="15">
    <source>
        <dbReference type="Proteomes" id="UP000663873"/>
    </source>
</evidence>
<evidence type="ECO:0000256" key="9">
    <source>
        <dbReference type="ARBA" id="ARBA00047392"/>
    </source>
</evidence>
<reference evidence="14" key="1">
    <citation type="submission" date="2021-02" db="EMBL/GenBank/DDBJ databases">
        <authorList>
            <person name="Nowell W R."/>
        </authorList>
    </citation>
    <scope>NUCLEOTIDE SEQUENCE</scope>
</reference>
<comment type="caution">
    <text evidence="14">The sequence shown here is derived from an EMBL/GenBank/DDBJ whole genome shotgun (WGS) entry which is preliminary data.</text>
</comment>
<keyword evidence="4" id="KW-0378">Hydrolase</keyword>